<evidence type="ECO:0000256" key="4">
    <source>
        <dbReference type="ARBA" id="ARBA00023136"/>
    </source>
</evidence>
<proteinExistence type="predicted"/>
<protein>
    <recommendedName>
        <fullName evidence="6">O-antigen ligase-related domain-containing protein</fullName>
    </recommendedName>
</protein>
<evidence type="ECO:0000313" key="7">
    <source>
        <dbReference type="EMBL" id="BAI79875.1"/>
    </source>
</evidence>
<evidence type="ECO:0000256" key="1">
    <source>
        <dbReference type="ARBA" id="ARBA00004141"/>
    </source>
</evidence>
<dbReference type="EMBL" id="AP011529">
    <property type="protein sequence ID" value="BAI79875.1"/>
    <property type="molecule type" value="Genomic_DNA"/>
</dbReference>
<dbReference type="PANTHER" id="PTHR37422:SF17">
    <property type="entry name" value="O-ANTIGEN LIGASE"/>
    <property type="match status" value="1"/>
</dbReference>
<feature type="transmembrane region" description="Helical" evidence="5">
    <location>
        <begin position="329"/>
        <end position="350"/>
    </location>
</feature>
<feature type="transmembrane region" description="Helical" evidence="5">
    <location>
        <begin position="7"/>
        <end position="25"/>
    </location>
</feature>
<feature type="transmembrane region" description="Helical" evidence="5">
    <location>
        <begin position="242"/>
        <end position="261"/>
    </location>
</feature>
<feature type="transmembrane region" description="Helical" evidence="5">
    <location>
        <begin position="86"/>
        <end position="108"/>
    </location>
</feature>
<keyword evidence="2 5" id="KW-0812">Transmembrane</keyword>
<name>D3PBA2_DEFDS</name>
<dbReference type="HOGENOM" id="CLU_666744_0_0_0"/>
<keyword evidence="8" id="KW-1185">Reference proteome</keyword>
<dbReference type="InterPro" id="IPR007016">
    <property type="entry name" value="O-antigen_ligase-rel_domated"/>
</dbReference>
<feature type="transmembrane region" description="Helical" evidence="5">
    <location>
        <begin position="287"/>
        <end position="309"/>
    </location>
</feature>
<gene>
    <name evidence="7" type="ordered locus">DEFDS_0381</name>
</gene>
<feature type="transmembrane region" description="Helical" evidence="5">
    <location>
        <begin position="61"/>
        <end position="80"/>
    </location>
</feature>
<dbReference type="Proteomes" id="UP000001520">
    <property type="component" value="Chromosome"/>
</dbReference>
<feature type="transmembrane region" description="Helical" evidence="5">
    <location>
        <begin position="362"/>
        <end position="395"/>
    </location>
</feature>
<dbReference type="STRING" id="639282.DEFDS_0381"/>
<feature type="transmembrane region" description="Helical" evidence="5">
    <location>
        <begin position="117"/>
        <end position="140"/>
    </location>
</feature>
<evidence type="ECO:0000256" key="2">
    <source>
        <dbReference type="ARBA" id="ARBA00022692"/>
    </source>
</evidence>
<feature type="transmembrane region" description="Helical" evidence="5">
    <location>
        <begin position="192"/>
        <end position="209"/>
    </location>
</feature>
<organism evidence="7 8">
    <name type="scientific">Deferribacter desulfuricans (strain DSM 14783 / JCM 11476 / NBRC 101012 / SSM1)</name>
    <dbReference type="NCBI Taxonomy" id="639282"/>
    <lineage>
        <taxon>Bacteria</taxon>
        <taxon>Pseudomonadati</taxon>
        <taxon>Deferribacterota</taxon>
        <taxon>Deferribacteres</taxon>
        <taxon>Deferribacterales</taxon>
        <taxon>Deferribacteraceae</taxon>
        <taxon>Deferribacter</taxon>
    </lineage>
</organism>
<feature type="domain" description="O-antigen ligase-related" evidence="6">
    <location>
        <begin position="197"/>
        <end position="342"/>
    </location>
</feature>
<evidence type="ECO:0000313" key="8">
    <source>
        <dbReference type="Proteomes" id="UP000001520"/>
    </source>
</evidence>
<dbReference type="eggNOG" id="COG3307">
    <property type="taxonomic scope" value="Bacteria"/>
</dbReference>
<dbReference type="GO" id="GO:0016020">
    <property type="term" value="C:membrane"/>
    <property type="evidence" value="ECO:0007669"/>
    <property type="project" value="UniProtKB-SubCell"/>
</dbReference>
<feature type="transmembrane region" description="Helical" evidence="5">
    <location>
        <begin position="160"/>
        <end position="185"/>
    </location>
</feature>
<sequence length="411" mass="49097">MNIRQVHLYYILAIIFFISFFLQRFAFKIGFSLKCFMIIAIWYSVLFLKNIKISFNTFEKILFLFFIYSITITVFTSYYIENSIRLILGIILISVIYILSKNILCFLLQKGISFKKVIIITALIINLVALILYIIGIYEIGNNFILYERERVYGVLIDRAIPRLIGTFSDPNFFVLANTFFFYYLLFMKKNLFEKLTFIIIVINIILTFSRGGIISLSIVLIIYFVVNLIIVIIRNFKIKKFFLKHLFFFIFLVGIIVFLINEDTLFKEMFIKRINSLSEGSGRLEIWLHGLNFFYNNFLLGIGLYNFLPYNIHYYNNYHYMHNTYLEVLVETGIVGFILYILFHIFLLIHILKMYKINKNYIIILLSYFSLFLQMFFLSSLINEIWFLFIAYISVKYKYLSKIKNENESR</sequence>
<evidence type="ECO:0000259" key="6">
    <source>
        <dbReference type="Pfam" id="PF04932"/>
    </source>
</evidence>
<dbReference type="Pfam" id="PF04932">
    <property type="entry name" value="Wzy_C"/>
    <property type="match status" value="1"/>
</dbReference>
<dbReference type="InterPro" id="IPR051533">
    <property type="entry name" value="WaaL-like"/>
</dbReference>
<evidence type="ECO:0000256" key="5">
    <source>
        <dbReference type="SAM" id="Phobius"/>
    </source>
</evidence>
<feature type="transmembrane region" description="Helical" evidence="5">
    <location>
        <begin position="31"/>
        <end position="49"/>
    </location>
</feature>
<comment type="subcellular location">
    <subcellularLocation>
        <location evidence="1">Membrane</location>
        <topology evidence="1">Multi-pass membrane protein</topology>
    </subcellularLocation>
</comment>
<dbReference type="KEGG" id="ddf:DEFDS_0381"/>
<evidence type="ECO:0000256" key="3">
    <source>
        <dbReference type="ARBA" id="ARBA00022989"/>
    </source>
</evidence>
<dbReference type="AlphaFoldDB" id="D3PBA2"/>
<accession>D3PBA2</accession>
<feature type="transmembrane region" description="Helical" evidence="5">
    <location>
        <begin position="215"/>
        <end position="235"/>
    </location>
</feature>
<dbReference type="PANTHER" id="PTHR37422">
    <property type="entry name" value="TEICHURONIC ACID BIOSYNTHESIS PROTEIN TUAE"/>
    <property type="match status" value="1"/>
</dbReference>
<keyword evidence="3 5" id="KW-1133">Transmembrane helix</keyword>
<reference evidence="7 8" key="1">
    <citation type="journal article" date="2010" name="DNA Res.">
        <title>Bacterial lifestyle in a deep-sea hydrothermal vent chimney revealed by the genome sequence of the thermophilic bacterium Deferribacter desulfuricans SSM1.</title>
        <authorList>
            <person name="Takaki Y."/>
            <person name="Shimamura S."/>
            <person name="Nakagawa S."/>
            <person name="Fukuhara Y."/>
            <person name="Horikawa H."/>
            <person name="Ankai A."/>
            <person name="Harada T."/>
            <person name="Hosoyama A."/>
            <person name="Oguchi A."/>
            <person name="Fukui S."/>
            <person name="Fujita N."/>
            <person name="Takami H."/>
            <person name="Takai K."/>
        </authorList>
    </citation>
    <scope>NUCLEOTIDE SEQUENCE [LARGE SCALE GENOMIC DNA]</scope>
    <source>
        <strain evidence="8">DSM 14783 / JCM 11476 / NBRC 101012 / SSM1</strain>
    </source>
</reference>
<keyword evidence="4 5" id="KW-0472">Membrane</keyword>